<reference evidence="7" key="1">
    <citation type="journal article" date="2020" name="mSystems">
        <title>Genome- and Community-Level Interaction Insights into Carbon Utilization and Element Cycling Functions of Hydrothermarchaeota in Hydrothermal Sediment.</title>
        <authorList>
            <person name="Zhou Z."/>
            <person name="Liu Y."/>
            <person name="Xu W."/>
            <person name="Pan J."/>
            <person name="Luo Z.H."/>
            <person name="Li M."/>
        </authorList>
    </citation>
    <scope>NUCLEOTIDE SEQUENCE [LARGE SCALE GENOMIC DNA]</scope>
    <source>
        <strain evidence="7">SpSt-289</strain>
    </source>
</reference>
<keyword evidence="4" id="KW-0574">Periplasm</keyword>
<evidence type="ECO:0000256" key="3">
    <source>
        <dbReference type="ARBA" id="ARBA00022729"/>
    </source>
</evidence>
<evidence type="ECO:0000256" key="1">
    <source>
        <dbReference type="ARBA" id="ARBA00004418"/>
    </source>
</evidence>
<dbReference type="GO" id="GO:0042597">
    <property type="term" value="C:periplasmic space"/>
    <property type="evidence" value="ECO:0007669"/>
    <property type="project" value="UniProtKB-SubCell"/>
</dbReference>
<protein>
    <submittedName>
        <fullName evidence="7">Spermidine/putrescine ABC transporter substrate-binding protein</fullName>
    </submittedName>
</protein>
<dbReference type="Pfam" id="PF13416">
    <property type="entry name" value="SBP_bac_8"/>
    <property type="match status" value="1"/>
</dbReference>
<keyword evidence="3 6" id="KW-0732">Signal</keyword>
<dbReference type="AlphaFoldDB" id="A0A7C1JBE5"/>
<dbReference type="EMBL" id="DSMG01000117">
    <property type="protein sequence ID" value="HDX32143.1"/>
    <property type="molecule type" value="Genomic_DNA"/>
</dbReference>
<dbReference type="GO" id="GO:0019808">
    <property type="term" value="F:polyamine binding"/>
    <property type="evidence" value="ECO:0007669"/>
    <property type="project" value="InterPro"/>
</dbReference>
<dbReference type="PANTHER" id="PTHR30222">
    <property type="entry name" value="SPERMIDINE/PUTRESCINE-BINDING PERIPLASMIC PROTEIN"/>
    <property type="match status" value="1"/>
</dbReference>
<dbReference type="PROSITE" id="PS51257">
    <property type="entry name" value="PROKAR_LIPOPROTEIN"/>
    <property type="match status" value="1"/>
</dbReference>
<feature type="signal peptide" evidence="6">
    <location>
        <begin position="1"/>
        <end position="24"/>
    </location>
</feature>
<dbReference type="PRINTS" id="PR00909">
    <property type="entry name" value="SPERMDNBNDNG"/>
</dbReference>
<sequence>MKERRFWGVLSVLLVLVLIVAACAAPGQAPSTAGEPAATASDCPEPNPRLEVTSRQVNLFVWTEYIPQETIRCFEQVYGIRVNKDEYSSNEEMYAKLSAGGANYDLIQPTDYFVPLLIRQGLLQELDKSRLPILDSLDPNYLNLDFDPGNVYSIPYQAGTDAIIVNTAVVDPIPQSFADLWNPAYAGRLVMIDDSRAIIGATLLALGYDVNTTNPAELEEAKVKLAELARGVKLFDSDSPKTALIAGDVDLGIIWTGEAVIAKREVPSFEYIYPTEGAILWQDNYAIPKDAPNLDAAYAWLNYSLQGDVFWRMLEEFPYTNPNLAALEYAKENHPELYEEYINSNITNTPPEELKRGHRIRDVGDATPLYDRIWTEIKGG</sequence>
<dbReference type="InterPro" id="IPR001188">
    <property type="entry name" value="Sperm_putr-bd"/>
</dbReference>
<dbReference type="PANTHER" id="PTHR30222:SF17">
    <property type="entry name" value="SPERMIDINE_PUTRESCINE-BINDING PERIPLASMIC PROTEIN"/>
    <property type="match status" value="1"/>
</dbReference>
<evidence type="ECO:0000256" key="4">
    <source>
        <dbReference type="ARBA" id="ARBA00022764"/>
    </source>
</evidence>
<feature type="chain" id="PRO_5027765947" evidence="6">
    <location>
        <begin position="25"/>
        <end position="380"/>
    </location>
</feature>
<keyword evidence="2" id="KW-0813">Transport</keyword>
<evidence type="ECO:0000313" key="7">
    <source>
        <dbReference type="EMBL" id="HDX32143.1"/>
    </source>
</evidence>
<proteinExistence type="predicted"/>
<evidence type="ECO:0000256" key="6">
    <source>
        <dbReference type="SAM" id="SignalP"/>
    </source>
</evidence>
<organism evidence="7">
    <name type="scientific">Caldilinea aerophila</name>
    <dbReference type="NCBI Taxonomy" id="133453"/>
    <lineage>
        <taxon>Bacteria</taxon>
        <taxon>Bacillati</taxon>
        <taxon>Chloroflexota</taxon>
        <taxon>Caldilineae</taxon>
        <taxon>Caldilineales</taxon>
        <taxon>Caldilineaceae</taxon>
        <taxon>Caldilinea</taxon>
    </lineage>
</organism>
<feature type="binding site" evidence="5">
    <location>
        <position position="64"/>
    </location>
    <ligand>
        <name>spermidine</name>
        <dbReference type="ChEBI" id="CHEBI:57834"/>
    </ligand>
</feature>
<dbReference type="Gene3D" id="3.40.190.10">
    <property type="entry name" value="Periplasmic binding protein-like II"/>
    <property type="match status" value="2"/>
</dbReference>
<dbReference type="SUPFAM" id="SSF53850">
    <property type="entry name" value="Periplasmic binding protein-like II"/>
    <property type="match status" value="1"/>
</dbReference>
<feature type="binding site" evidence="5">
    <location>
        <position position="112"/>
    </location>
    <ligand>
        <name>spermidine</name>
        <dbReference type="ChEBI" id="CHEBI:57834"/>
    </ligand>
</feature>
<gene>
    <name evidence="7" type="ORF">ENQ20_11735</name>
</gene>
<evidence type="ECO:0000256" key="5">
    <source>
        <dbReference type="PIRSR" id="PIRSR019574-1"/>
    </source>
</evidence>
<dbReference type="GO" id="GO:0015846">
    <property type="term" value="P:polyamine transport"/>
    <property type="evidence" value="ECO:0007669"/>
    <property type="project" value="InterPro"/>
</dbReference>
<comment type="subcellular location">
    <subcellularLocation>
        <location evidence="1">Periplasm</location>
    </subcellularLocation>
</comment>
<dbReference type="InterPro" id="IPR006059">
    <property type="entry name" value="SBP"/>
</dbReference>
<evidence type="ECO:0000256" key="2">
    <source>
        <dbReference type="ARBA" id="ARBA00022448"/>
    </source>
</evidence>
<accession>A0A7C1JBE5</accession>
<dbReference type="PIRSF" id="PIRSF019574">
    <property type="entry name" value="Periplasmic_polyamine_BP"/>
    <property type="match status" value="1"/>
</dbReference>
<name>A0A7C1JBE5_9CHLR</name>
<dbReference type="CDD" id="cd13590">
    <property type="entry name" value="PBP2_PotD_PotF_like"/>
    <property type="match status" value="1"/>
</dbReference>
<comment type="caution">
    <text evidence="7">The sequence shown here is derived from an EMBL/GenBank/DDBJ whole genome shotgun (WGS) entry which is preliminary data.</text>
</comment>